<sequence>MQELRRSRSGRALVLIPLGLIVAVCVGDVLAPADIHLGPLLVAAPAITAAFAGPRLTALIGLLAVGAQIFIGVARGAIATENLEAQISALVLVSALIVVFCLFRERRERQLTRSRTVAQALQEVLFPPLPTRSGPLEIACLYLAADDEATMGGDLYAAARTARSTRLLIADVRGKGLPAISNASLLLGSFRAAAHHALSLPLLALHLDGAMRWESRQWSAAGTPDTDEAFATALLIDVPDAEPVVHLVDCGHPPPVLFGDGRARFLAGDRVAPPLGLGTLPGDESLEDYAVATFPFRPGEVLLLYTDGVLEARDADGAFFPLADRAEDWAARPPGDLLARLHADLAAHAPGRLGDDAAAVTISRLPQ</sequence>
<proteinExistence type="predicted"/>
<dbReference type="Proteomes" id="UP001221150">
    <property type="component" value="Unassembled WGS sequence"/>
</dbReference>
<dbReference type="InterPro" id="IPR052016">
    <property type="entry name" value="Bact_Sigma-Reg"/>
</dbReference>
<accession>A0ABT6A3N8</accession>
<feature type="transmembrane region" description="Helical" evidence="2">
    <location>
        <begin position="59"/>
        <end position="79"/>
    </location>
</feature>
<keyword evidence="2" id="KW-1133">Transmembrane helix</keyword>
<feature type="transmembrane region" description="Helical" evidence="2">
    <location>
        <begin position="85"/>
        <end position="103"/>
    </location>
</feature>
<keyword evidence="2" id="KW-0472">Membrane</keyword>
<gene>
    <name evidence="4" type="ORF">P3H78_11515</name>
</gene>
<evidence type="ECO:0000259" key="3">
    <source>
        <dbReference type="SMART" id="SM00331"/>
    </source>
</evidence>
<dbReference type="SMART" id="SM00331">
    <property type="entry name" value="PP2C_SIG"/>
    <property type="match status" value="1"/>
</dbReference>
<dbReference type="EMBL" id="JARJBB010000005">
    <property type="protein sequence ID" value="MDF3299254.1"/>
    <property type="molecule type" value="Genomic_DNA"/>
</dbReference>
<reference evidence="4 5" key="1">
    <citation type="submission" date="2023-03" db="EMBL/GenBank/DDBJ databases">
        <title>Draft genome sequence of Streptomyces sp. K1PA1 isolated from peat swamp forest in Thailand.</title>
        <authorList>
            <person name="Klaysubun C."/>
            <person name="Duangmal K."/>
        </authorList>
    </citation>
    <scope>NUCLEOTIDE SEQUENCE [LARGE SCALE GENOMIC DNA]</scope>
    <source>
        <strain evidence="4 5">K1PA1</strain>
    </source>
</reference>
<evidence type="ECO:0000313" key="5">
    <source>
        <dbReference type="Proteomes" id="UP001221150"/>
    </source>
</evidence>
<dbReference type="PANTHER" id="PTHR43156">
    <property type="entry name" value="STAGE II SPORULATION PROTEIN E-RELATED"/>
    <property type="match status" value="1"/>
</dbReference>
<evidence type="ECO:0000256" key="2">
    <source>
        <dbReference type="SAM" id="Phobius"/>
    </source>
</evidence>
<dbReference type="PANTHER" id="PTHR43156:SF2">
    <property type="entry name" value="STAGE II SPORULATION PROTEIN E"/>
    <property type="match status" value="1"/>
</dbReference>
<feature type="transmembrane region" description="Helical" evidence="2">
    <location>
        <begin position="36"/>
        <end position="52"/>
    </location>
</feature>
<evidence type="ECO:0000313" key="4">
    <source>
        <dbReference type="EMBL" id="MDF3299254.1"/>
    </source>
</evidence>
<comment type="caution">
    <text evidence="4">The sequence shown here is derived from an EMBL/GenBank/DDBJ whole genome shotgun (WGS) entry which is preliminary data.</text>
</comment>
<organism evidence="4 5">
    <name type="scientific">Streptomyces tropicalis</name>
    <dbReference type="NCBI Taxonomy" id="3034234"/>
    <lineage>
        <taxon>Bacteria</taxon>
        <taxon>Bacillati</taxon>
        <taxon>Actinomycetota</taxon>
        <taxon>Actinomycetes</taxon>
        <taxon>Kitasatosporales</taxon>
        <taxon>Streptomycetaceae</taxon>
        <taxon>Streptomyces</taxon>
    </lineage>
</organism>
<dbReference type="SUPFAM" id="SSF81606">
    <property type="entry name" value="PP2C-like"/>
    <property type="match status" value="1"/>
</dbReference>
<protein>
    <submittedName>
        <fullName evidence="4">PP2C family protein-serine/threonine phosphatase</fullName>
    </submittedName>
</protein>
<name>A0ABT6A3N8_9ACTN</name>
<feature type="domain" description="PPM-type phosphatase" evidence="3">
    <location>
        <begin position="136"/>
        <end position="364"/>
    </location>
</feature>
<evidence type="ECO:0000256" key="1">
    <source>
        <dbReference type="ARBA" id="ARBA00022801"/>
    </source>
</evidence>
<dbReference type="InterPro" id="IPR036457">
    <property type="entry name" value="PPM-type-like_dom_sf"/>
</dbReference>
<dbReference type="InterPro" id="IPR001932">
    <property type="entry name" value="PPM-type_phosphatase-like_dom"/>
</dbReference>
<keyword evidence="2" id="KW-0812">Transmembrane</keyword>
<keyword evidence="5" id="KW-1185">Reference proteome</keyword>
<dbReference type="Pfam" id="PF07228">
    <property type="entry name" value="SpoIIE"/>
    <property type="match status" value="1"/>
</dbReference>
<dbReference type="Gene3D" id="3.60.40.10">
    <property type="entry name" value="PPM-type phosphatase domain"/>
    <property type="match status" value="1"/>
</dbReference>
<keyword evidence="1" id="KW-0378">Hydrolase</keyword>
<feature type="transmembrane region" description="Helical" evidence="2">
    <location>
        <begin position="12"/>
        <end position="30"/>
    </location>
</feature>